<comment type="caution">
    <text evidence="1">The sequence shown here is derived from an EMBL/GenBank/DDBJ whole genome shotgun (WGS) entry which is preliminary data.</text>
</comment>
<dbReference type="EMBL" id="JACIGI010000031">
    <property type="protein sequence ID" value="MBB4287234.1"/>
    <property type="molecule type" value="Genomic_DNA"/>
</dbReference>
<evidence type="ECO:0000313" key="1">
    <source>
        <dbReference type="EMBL" id="MBB4287234.1"/>
    </source>
</evidence>
<organism evidence="1 2">
    <name type="scientific">Roseospira goensis</name>
    <dbReference type="NCBI Taxonomy" id="391922"/>
    <lineage>
        <taxon>Bacteria</taxon>
        <taxon>Pseudomonadati</taxon>
        <taxon>Pseudomonadota</taxon>
        <taxon>Alphaproteobacteria</taxon>
        <taxon>Rhodospirillales</taxon>
        <taxon>Rhodospirillaceae</taxon>
        <taxon>Roseospira</taxon>
    </lineage>
</organism>
<sequence>MTGFMRKAMADREKAVSIVRHAGGRLVGRTRLQKTAYLMELAGYGEGFDFEYRHYGPYSEDLSDAMELAEVFELVKEEEKPTQWGGWYSIYTVDSDPETLDEGKSAFVSTVATFGAIELELAATAAFLHMVEKVPDPWEETARRKPEKASPERLAKAKDIYRQISALKTPKPLPAIA</sequence>
<proteinExistence type="predicted"/>
<dbReference type="AlphaFoldDB" id="A0A7W6WLU2"/>
<reference evidence="1 2" key="1">
    <citation type="submission" date="2020-08" db="EMBL/GenBank/DDBJ databases">
        <title>Genome sequencing of Purple Non-Sulfur Bacteria from various extreme environments.</title>
        <authorList>
            <person name="Mayer M."/>
        </authorList>
    </citation>
    <scope>NUCLEOTIDE SEQUENCE [LARGE SCALE GENOMIC DNA]</scope>
    <source>
        <strain evidence="1 2">JA135</strain>
    </source>
</reference>
<name>A0A7W6WLU2_9PROT</name>
<evidence type="ECO:0000313" key="2">
    <source>
        <dbReference type="Proteomes" id="UP000555728"/>
    </source>
</evidence>
<gene>
    <name evidence="1" type="ORF">GGD88_002979</name>
</gene>
<accession>A0A7W6WLU2</accession>
<protein>
    <submittedName>
        <fullName evidence="1">Uncharacterized protein YwgA</fullName>
    </submittedName>
</protein>
<keyword evidence="2" id="KW-1185">Reference proteome</keyword>
<dbReference type="Proteomes" id="UP000555728">
    <property type="component" value="Unassembled WGS sequence"/>
</dbReference>
<dbReference type="RefSeq" id="WP_184436781.1">
    <property type="nucleotide sequence ID" value="NZ_JACIGI010000031.1"/>
</dbReference>